<dbReference type="InterPro" id="IPR040521">
    <property type="entry name" value="KDZ"/>
</dbReference>
<name>A0AAD7E655_9AGAR</name>
<organism evidence="2 3">
    <name type="scientific">Mycena pura</name>
    <dbReference type="NCBI Taxonomy" id="153505"/>
    <lineage>
        <taxon>Eukaryota</taxon>
        <taxon>Fungi</taxon>
        <taxon>Dikarya</taxon>
        <taxon>Basidiomycota</taxon>
        <taxon>Agaricomycotina</taxon>
        <taxon>Agaricomycetes</taxon>
        <taxon>Agaricomycetidae</taxon>
        <taxon>Agaricales</taxon>
        <taxon>Marasmiineae</taxon>
        <taxon>Mycenaceae</taxon>
        <taxon>Mycena</taxon>
    </lineage>
</organism>
<evidence type="ECO:0000259" key="1">
    <source>
        <dbReference type="Pfam" id="PF18803"/>
    </source>
</evidence>
<comment type="caution">
    <text evidence="2">The sequence shown here is derived from an EMBL/GenBank/DDBJ whole genome shotgun (WGS) entry which is preliminary data.</text>
</comment>
<dbReference type="EMBL" id="JARJCW010000001">
    <property type="protein sequence ID" value="KAJ7230076.1"/>
    <property type="molecule type" value="Genomic_DNA"/>
</dbReference>
<evidence type="ECO:0000313" key="3">
    <source>
        <dbReference type="Proteomes" id="UP001219525"/>
    </source>
</evidence>
<dbReference type="AlphaFoldDB" id="A0AAD7E655"/>
<dbReference type="Pfam" id="PF18758">
    <property type="entry name" value="KDZ"/>
    <property type="match status" value="1"/>
</dbReference>
<dbReference type="InterPro" id="IPR041457">
    <property type="entry name" value="CxC2_KDZ-assoc"/>
</dbReference>
<dbReference type="Pfam" id="PF18803">
    <property type="entry name" value="CxC2"/>
    <property type="match status" value="1"/>
</dbReference>
<accession>A0AAD7E655</accession>
<protein>
    <recommendedName>
        <fullName evidence="1">CxC2-like cysteine cluster KDZ transposase-associated domain-containing protein</fullName>
    </recommendedName>
</protein>
<reference evidence="2" key="1">
    <citation type="submission" date="2023-03" db="EMBL/GenBank/DDBJ databases">
        <title>Massive genome expansion in bonnet fungi (Mycena s.s.) driven by repeated elements and novel gene families across ecological guilds.</title>
        <authorList>
            <consortium name="Lawrence Berkeley National Laboratory"/>
            <person name="Harder C.B."/>
            <person name="Miyauchi S."/>
            <person name="Viragh M."/>
            <person name="Kuo A."/>
            <person name="Thoen E."/>
            <person name="Andreopoulos B."/>
            <person name="Lu D."/>
            <person name="Skrede I."/>
            <person name="Drula E."/>
            <person name="Henrissat B."/>
            <person name="Morin E."/>
            <person name="Kohler A."/>
            <person name="Barry K."/>
            <person name="LaButti K."/>
            <person name="Morin E."/>
            <person name="Salamov A."/>
            <person name="Lipzen A."/>
            <person name="Mereny Z."/>
            <person name="Hegedus B."/>
            <person name="Baldrian P."/>
            <person name="Stursova M."/>
            <person name="Weitz H."/>
            <person name="Taylor A."/>
            <person name="Grigoriev I.V."/>
            <person name="Nagy L.G."/>
            <person name="Martin F."/>
            <person name="Kauserud H."/>
        </authorList>
    </citation>
    <scope>NUCLEOTIDE SEQUENCE</scope>
    <source>
        <strain evidence="2">9144</strain>
    </source>
</reference>
<proteinExistence type="predicted"/>
<sequence>MQALILAGFSHWQVGQSCDCGAAAATFRCVECFNAPMWCHTCVVTQHRFIPFHRIERWDGQKFVQDALKDDRVLYLHLGQDRQGRSVQRCPHIPPGPAQLRELTICDSNGFHTRFVEFCCCTRTDGGHWEQLLSARLFPATIHQPQTAFTFGVMKQFQVHSLSSKKSAYDYVKALCQLTSHTEPEAIANRYREFLLACRIWRALALQRRTGQAHGFDAYVPNRRARSLVLRCPACPEVGFNMTSAQMEAAEENEKHKFTLFISTDGNFKLQRKNKRDDPDDIALNGGHGYFIPAEDYKQYFKDIKPSSDAGTCSHLKAARMQNIAKFKNAVITGVVAVQCARHGFYLPQAIVDLLKGEGFAFTDAALRSGLGMEAKHLRWIRLAYDIWCQYQVNLLERIKDHWPEMLPIFNKIDGAIGKMHILNHQERCIFAFNLNFLFHVGLTTGELIETGWAEHNLTAGSTREMNDGHRHDVIDGTCDHWNWQKTVRLGA</sequence>
<evidence type="ECO:0000313" key="2">
    <source>
        <dbReference type="EMBL" id="KAJ7230076.1"/>
    </source>
</evidence>
<dbReference type="Proteomes" id="UP001219525">
    <property type="component" value="Unassembled WGS sequence"/>
</dbReference>
<keyword evidence="3" id="KW-1185">Reference proteome</keyword>
<feature type="domain" description="CxC2-like cysteine cluster KDZ transposase-associated" evidence="1">
    <location>
        <begin position="88"/>
        <end position="182"/>
    </location>
</feature>
<gene>
    <name evidence="2" type="ORF">GGX14DRAFT_344027</name>
</gene>